<dbReference type="SUPFAM" id="SSF52218">
    <property type="entry name" value="Flavoproteins"/>
    <property type="match status" value="1"/>
</dbReference>
<evidence type="ECO:0000259" key="8">
    <source>
        <dbReference type="Pfam" id="PF12724"/>
    </source>
</evidence>
<evidence type="ECO:0000256" key="7">
    <source>
        <dbReference type="HAMAP-Rule" id="MF_00853"/>
    </source>
</evidence>
<evidence type="ECO:0000313" key="10">
    <source>
        <dbReference type="Proteomes" id="UP000199527"/>
    </source>
</evidence>
<dbReference type="Proteomes" id="UP000199527">
    <property type="component" value="Unassembled WGS sequence"/>
</dbReference>
<dbReference type="InterPro" id="IPR029039">
    <property type="entry name" value="Flavoprotein-like_sf"/>
</dbReference>
<dbReference type="EC" id="1.3.5.3" evidence="7"/>
<keyword evidence="6 7" id="KW-0627">Porphyrin biosynthesis</keyword>
<dbReference type="PANTHER" id="PTHR38030:SF2">
    <property type="entry name" value="PROTOPORPHYRINOGEN IX DEHYDROGENASE [QUINONE]"/>
    <property type="match status" value="1"/>
</dbReference>
<dbReference type="GO" id="GO:0005886">
    <property type="term" value="C:plasma membrane"/>
    <property type="evidence" value="ECO:0007669"/>
    <property type="project" value="UniProtKB-SubCell"/>
</dbReference>
<dbReference type="GO" id="GO:0010181">
    <property type="term" value="F:FMN binding"/>
    <property type="evidence" value="ECO:0007669"/>
    <property type="project" value="UniProtKB-UniRule"/>
</dbReference>
<evidence type="ECO:0000256" key="4">
    <source>
        <dbReference type="ARBA" id="ARBA00023002"/>
    </source>
</evidence>
<dbReference type="Gene3D" id="3.40.50.360">
    <property type="match status" value="1"/>
</dbReference>
<dbReference type="OrthoDB" id="9795729at2"/>
<dbReference type="Pfam" id="PF12724">
    <property type="entry name" value="Flavodoxin_5"/>
    <property type="match status" value="1"/>
</dbReference>
<keyword evidence="5" id="KW-0472">Membrane</keyword>
<evidence type="ECO:0000256" key="3">
    <source>
        <dbReference type="ARBA" id="ARBA00022741"/>
    </source>
</evidence>
<evidence type="ECO:0000256" key="2">
    <source>
        <dbReference type="ARBA" id="ARBA00022643"/>
    </source>
</evidence>
<dbReference type="GO" id="GO:0070819">
    <property type="term" value="F:menaquinone-dependent protoporphyrinogen oxidase activity"/>
    <property type="evidence" value="ECO:0007669"/>
    <property type="project" value="UniProtKB-UniRule"/>
</dbReference>
<dbReference type="InterPro" id="IPR044264">
    <property type="entry name" value="HemG"/>
</dbReference>
<comment type="function">
    <text evidence="7">Catalyzes the 6-electron oxidation of protoporphyrinogen IX to form protoporphyrin IX; under anaerobic conditions uses menaquinone as an electron acceptor, under aerobic conditions uses ubiquinone as an electron acceptor.</text>
</comment>
<dbReference type="EMBL" id="FNEM01000006">
    <property type="protein sequence ID" value="SDJ22192.1"/>
    <property type="molecule type" value="Genomic_DNA"/>
</dbReference>
<dbReference type="AlphaFoldDB" id="A0A1G8RZ45"/>
<keyword evidence="4 7" id="KW-0560">Oxidoreductase</keyword>
<dbReference type="NCBIfam" id="NF008316">
    <property type="entry name" value="PRK11104.1"/>
    <property type="match status" value="1"/>
</dbReference>
<dbReference type="RefSeq" id="WP_090364913.1">
    <property type="nucleotide sequence ID" value="NZ_FNEM01000006.1"/>
</dbReference>
<comment type="catalytic activity">
    <reaction evidence="7">
        <text>protoporphyrinogen IX + 3 a quinone = protoporphyrin IX + 3 a quinol</text>
        <dbReference type="Rhea" id="RHEA:65032"/>
        <dbReference type="ChEBI" id="CHEBI:24646"/>
        <dbReference type="ChEBI" id="CHEBI:57306"/>
        <dbReference type="ChEBI" id="CHEBI:57307"/>
        <dbReference type="ChEBI" id="CHEBI:132124"/>
        <dbReference type="EC" id="1.3.5.3"/>
    </reaction>
</comment>
<comment type="catalytic activity">
    <reaction evidence="7">
        <text>protoporphyrinogen IX + 3 a ubiquinone = protoporphyrin IX + 3 a ubiquinol</text>
        <dbReference type="Rhea" id="RHEA:63936"/>
        <dbReference type="Rhea" id="RHEA-COMP:9565"/>
        <dbReference type="Rhea" id="RHEA-COMP:9566"/>
        <dbReference type="ChEBI" id="CHEBI:16389"/>
        <dbReference type="ChEBI" id="CHEBI:17976"/>
        <dbReference type="ChEBI" id="CHEBI:57306"/>
        <dbReference type="ChEBI" id="CHEBI:57307"/>
    </reaction>
</comment>
<dbReference type="UniPathway" id="UPA00251">
    <property type="reaction ID" value="UER00324"/>
</dbReference>
<accession>A0A1G8RZ45</accession>
<dbReference type="HAMAP" id="MF_00853">
    <property type="entry name" value="HemG"/>
    <property type="match status" value="1"/>
</dbReference>
<evidence type="ECO:0000256" key="5">
    <source>
        <dbReference type="ARBA" id="ARBA00023136"/>
    </source>
</evidence>
<evidence type="ECO:0000256" key="1">
    <source>
        <dbReference type="ARBA" id="ARBA00022630"/>
    </source>
</evidence>
<dbReference type="InterPro" id="IPR026816">
    <property type="entry name" value="Flavodoxin_dom"/>
</dbReference>
<sequence>MSTTLIAYSTDKGQTLKICKQIQAQLEKKGEIVTLHNLAEPDLDLMPFDKILIGASIKHGKHSHQVFQFIKKHQDVLEQKPAGFFSVSLVARKPGKDSPQTNPYMQAFLKRIAWVPDFMEVFGGMIDYQRYNFLDKHIIRLIMRITKGPTDLSSCIEYTDWDKVDRFSRQVANY</sequence>
<dbReference type="GO" id="GO:0006782">
    <property type="term" value="P:protoporphyrinogen IX biosynthetic process"/>
    <property type="evidence" value="ECO:0007669"/>
    <property type="project" value="UniProtKB-UniRule"/>
</dbReference>
<keyword evidence="7" id="KW-1003">Cell membrane</keyword>
<dbReference type="PANTHER" id="PTHR38030">
    <property type="entry name" value="PROTOPORPHYRINOGEN IX DEHYDROGENASE [MENAQUINONE]"/>
    <property type="match status" value="1"/>
</dbReference>
<organism evidence="9 10">
    <name type="scientific">Ferrimonas sediminum</name>
    <dbReference type="NCBI Taxonomy" id="718193"/>
    <lineage>
        <taxon>Bacteria</taxon>
        <taxon>Pseudomonadati</taxon>
        <taxon>Pseudomonadota</taxon>
        <taxon>Gammaproteobacteria</taxon>
        <taxon>Alteromonadales</taxon>
        <taxon>Ferrimonadaceae</taxon>
        <taxon>Ferrimonas</taxon>
    </lineage>
</organism>
<keyword evidence="3 7" id="KW-0547">Nucleotide-binding</keyword>
<comment type="subcellular location">
    <subcellularLocation>
        <location evidence="7">Cell membrane</location>
        <topology evidence="7">Peripheral membrane protein</topology>
    </subcellularLocation>
</comment>
<comment type="cofactor">
    <cofactor evidence="7">
        <name>FMN</name>
        <dbReference type="ChEBI" id="CHEBI:58210"/>
    </cofactor>
    <text evidence="7">Binds 1 FMN non-covalently per subunit.</text>
</comment>
<reference evidence="10" key="1">
    <citation type="submission" date="2016-10" db="EMBL/GenBank/DDBJ databases">
        <authorList>
            <person name="Varghese N."/>
            <person name="Submissions S."/>
        </authorList>
    </citation>
    <scope>NUCLEOTIDE SEQUENCE [LARGE SCALE GENOMIC DNA]</scope>
    <source>
        <strain evidence="10">DSM 23317</strain>
    </source>
</reference>
<comment type="pathway">
    <text evidence="7">Porphyrin-containing compound metabolism; protoporphyrin-IX biosynthesis; protoporphyrin-IX from protoporphyrinogen-IX: step 1/1.</text>
</comment>
<proteinExistence type="inferred from homology"/>
<keyword evidence="2 7" id="KW-0288">FMN</keyword>
<name>A0A1G8RZ45_9GAMM</name>
<gene>
    <name evidence="7" type="primary">hemG</name>
    <name evidence="9" type="ORF">SAMN04488540_10625</name>
</gene>
<feature type="domain" description="Flavodoxin" evidence="8">
    <location>
        <begin position="5"/>
        <end position="152"/>
    </location>
</feature>
<dbReference type="InterPro" id="IPR052200">
    <property type="entry name" value="Protoporphyrinogen_IX_DH"/>
</dbReference>
<evidence type="ECO:0000256" key="6">
    <source>
        <dbReference type="ARBA" id="ARBA00023244"/>
    </source>
</evidence>
<comment type="catalytic activity">
    <reaction evidence="7">
        <text>protoporphyrinogen IX + 3 a menaquinone = protoporphyrin IX + 3 a menaquinol</text>
        <dbReference type="Rhea" id="RHEA:27409"/>
        <dbReference type="Rhea" id="RHEA-COMP:9537"/>
        <dbReference type="Rhea" id="RHEA-COMP:9539"/>
        <dbReference type="ChEBI" id="CHEBI:16374"/>
        <dbReference type="ChEBI" id="CHEBI:18151"/>
        <dbReference type="ChEBI" id="CHEBI:57306"/>
        <dbReference type="ChEBI" id="CHEBI:57307"/>
        <dbReference type="EC" id="1.3.5.3"/>
    </reaction>
</comment>
<dbReference type="GO" id="GO:0004729">
    <property type="term" value="F:oxygen-dependent protoporphyrinogen oxidase activity"/>
    <property type="evidence" value="ECO:0007669"/>
    <property type="project" value="InterPro"/>
</dbReference>
<evidence type="ECO:0000313" key="9">
    <source>
        <dbReference type="EMBL" id="SDJ22192.1"/>
    </source>
</evidence>
<protein>
    <recommendedName>
        <fullName evidence="7">Protoporphyrinogen IX dehydrogenase [quinone]</fullName>
        <ecNumber evidence="7">1.3.5.3</ecNumber>
    </recommendedName>
    <alternativeName>
        <fullName evidence="7">Protoporphyrinogen IX dehydrogenase [menaquinone]</fullName>
    </alternativeName>
    <alternativeName>
        <fullName evidence="7">Protoporphyrinogen IX dehydrogenase [ubiquinone]</fullName>
    </alternativeName>
    <alternativeName>
        <fullName evidence="7">Protoporphyrinogen oxidase</fullName>
        <shortName evidence="7">PPO</shortName>
    </alternativeName>
</protein>
<keyword evidence="10" id="KW-1185">Reference proteome</keyword>
<keyword evidence="1 7" id="KW-0285">Flavoprotein</keyword>
<comment type="similarity">
    <text evidence="7">Belongs to the HemG family.</text>
</comment>